<dbReference type="EMBL" id="CAKOFQ010007037">
    <property type="protein sequence ID" value="CAH1988101.1"/>
    <property type="molecule type" value="Genomic_DNA"/>
</dbReference>
<accession>A0A9P0L7T8</accession>
<dbReference type="Proteomes" id="UP001152888">
    <property type="component" value="Unassembled WGS sequence"/>
</dbReference>
<protein>
    <recommendedName>
        <fullName evidence="1">Pericentriolar material 1 protein C-terminal domain-containing protein</fullName>
    </recommendedName>
</protein>
<evidence type="ECO:0000313" key="3">
    <source>
        <dbReference type="Proteomes" id="UP001152888"/>
    </source>
</evidence>
<evidence type="ECO:0000259" key="1">
    <source>
        <dbReference type="Pfam" id="PF15717"/>
    </source>
</evidence>
<dbReference type="InterPro" id="IPR031446">
    <property type="entry name" value="PCM1_C"/>
</dbReference>
<evidence type="ECO:0000313" key="2">
    <source>
        <dbReference type="EMBL" id="CAH1988101.1"/>
    </source>
</evidence>
<dbReference type="AlphaFoldDB" id="A0A9P0L7T8"/>
<reference evidence="2" key="1">
    <citation type="submission" date="2022-03" db="EMBL/GenBank/DDBJ databases">
        <authorList>
            <person name="Sayadi A."/>
        </authorList>
    </citation>
    <scope>NUCLEOTIDE SEQUENCE</scope>
</reference>
<dbReference type="OrthoDB" id="2125770at2759"/>
<keyword evidence="3" id="KW-1185">Reference proteome</keyword>
<dbReference type="GO" id="GO:0034451">
    <property type="term" value="C:centriolar satellite"/>
    <property type="evidence" value="ECO:0007669"/>
    <property type="project" value="TreeGrafter"/>
</dbReference>
<dbReference type="GO" id="GO:0071539">
    <property type="term" value="P:protein localization to centrosome"/>
    <property type="evidence" value="ECO:0007669"/>
    <property type="project" value="InterPro"/>
</dbReference>
<organism evidence="2 3">
    <name type="scientific">Acanthoscelides obtectus</name>
    <name type="common">Bean weevil</name>
    <name type="synonym">Bruchus obtectus</name>
    <dbReference type="NCBI Taxonomy" id="200917"/>
    <lineage>
        <taxon>Eukaryota</taxon>
        <taxon>Metazoa</taxon>
        <taxon>Ecdysozoa</taxon>
        <taxon>Arthropoda</taxon>
        <taxon>Hexapoda</taxon>
        <taxon>Insecta</taxon>
        <taxon>Pterygota</taxon>
        <taxon>Neoptera</taxon>
        <taxon>Endopterygota</taxon>
        <taxon>Coleoptera</taxon>
        <taxon>Polyphaga</taxon>
        <taxon>Cucujiformia</taxon>
        <taxon>Chrysomeloidea</taxon>
        <taxon>Chrysomelidae</taxon>
        <taxon>Bruchinae</taxon>
        <taxon>Bruchini</taxon>
        <taxon>Acanthoscelides</taxon>
    </lineage>
</organism>
<comment type="caution">
    <text evidence="2">The sequence shown here is derived from an EMBL/GenBank/DDBJ whole genome shotgun (WGS) entry which is preliminary data.</text>
</comment>
<proteinExistence type="predicted"/>
<sequence length="329" mass="37242">MDEEKINGQLAMSGYSRQNLLSTKNCEVPQASPSVNDRQEDIPPPDVLNVNQNIAYKSMDHLDLHSNEPLNGLQMLLNPSSTNYASSNNSNLSEDHTFKGCVTEQSHKRNEWSNESTGESKMQDAVQAARIYAERFPERRHPTRHYFPILVLKMLNEPNEVAENDNFIVNEGKEIDVLTSKLFDELKENVYKEVASLISANETRPHFLIQLFRDLRMIKDDAVRLRILQSIQMVITHSMAPSHNPNRLKISLVIQPLSLTKSTVPGGVPFKYLGFLFFRGNMSAGEINFPVAEQQHMAVTSCPLSADEIEPTCFFPFKEITFGGRFADV</sequence>
<name>A0A9P0L7T8_ACAOB</name>
<dbReference type="GO" id="GO:0034454">
    <property type="term" value="P:microtubule anchoring at centrosome"/>
    <property type="evidence" value="ECO:0007669"/>
    <property type="project" value="InterPro"/>
</dbReference>
<dbReference type="Pfam" id="PF15717">
    <property type="entry name" value="PCM1_C"/>
    <property type="match status" value="1"/>
</dbReference>
<feature type="domain" description="Pericentriolar material 1 protein C-terminal" evidence="1">
    <location>
        <begin position="182"/>
        <end position="241"/>
    </location>
</feature>
<dbReference type="GO" id="GO:0036064">
    <property type="term" value="C:ciliary basal body"/>
    <property type="evidence" value="ECO:0007669"/>
    <property type="project" value="TreeGrafter"/>
</dbReference>
<dbReference type="InterPro" id="IPR024138">
    <property type="entry name" value="Pericentriolar_Pcm1"/>
</dbReference>
<dbReference type="PANTHER" id="PTHR14164">
    <property type="entry name" value="PERICENTRIOLAR MATERIAL 1-RELATED"/>
    <property type="match status" value="1"/>
</dbReference>
<dbReference type="PANTHER" id="PTHR14164:SF12">
    <property type="entry name" value="PERICENTRIOLAR MATERIAL 1 PROTEIN"/>
    <property type="match status" value="1"/>
</dbReference>
<gene>
    <name evidence="2" type="ORF">ACAOBT_LOCUS18289</name>
</gene>
<dbReference type="GO" id="GO:1905515">
    <property type="term" value="P:non-motile cilium assembly"/>
    <property type="evidence" value="ECO:0007669"/>
    <property type="project" value="TreeGrafter"/>
</dbReference>